<evidence type="ECO:0000313" key="2">
    <source>
        <dbReference type="EMBL" id="MST80072.1"/>
    </source>
</evidence>
<comment type="caution">
    <text evidence="2">The sequence shown here is derived from an EMBL/GenBank/DDBJ whole genome shotgun (WGS) entry which is preliminary data.</text>
</comment>
<dbReference type="AlphaFoldDB" id="A0A844FPG4"/>
<protein>
    <submittedName>
        <fullName evidence="2">Uncharacterized protein</fullName>
    </submittedName>
</protein>
<keyword evidence="1" id="KW-0812">Transmembrane</keyword>
<dbReference type="EMBL" id="VUMW01000016">
    <property type="protein sequence ID" value="MST80072.1"/>
    <property type="molecule type" value="Genomic_DNA"/>
</dbReference>
<keyword evidence="1" id="KW-1133">Transmembrane helix</keyword>
<name>A0A844FPG4_9LACO</name>
<sequence length="60" mass="7007">MILAEVAYNIWPVLLAQLVGIIIFFVIAYYFAKFLVIKLTPLVLKIKREEEEKQDHGQDD</sequence>
<dbReference type="RefSeq" id="WP_154486992.1">
    <property type="nucleotide sequence ID" value="NZ_VUMW01000016.1"/>
</dbReference>
<accession>A0A844FPG4</accession>
<organism evidence="2 3">
    <name type="scientific">Lactobacillus equicursoris</name>
    <dbReference type="NCBI Taxonomy" id="420645"/>
    <lineage>
        <taxon>Bacteria</taxon>
        <taxon>Bacillati</taxon>
        <taxon>Bacillota</taxon>
        <taxon>Bacilli</taxon>
        <taxon>Lactobacillales</taxon>
        <taxon>Lactobacillaceae</taxon>
        <taxon>Lactobacillus</taxon>
    </lineage>
</organism>
<gene>
    <name evidence="2" type="ORF">FYJ61_06300</name>
</gene>
<reference evidence="2 3" key="1">
    <citation type="submission" date="2019-08" db="EMBL/GenBank/DDBJ databases">
        <title>In-depth cultivation of the pig gut microbiome towards novel bacterial diversity and tailored functional studies.</title>
        <authorList>
            <person name="Wylensek D."/>
            <person name="Hitch T.C.A."/>
            <person name="Clavel T."/>
        </authorList>
    </citation>
    <scope>NUCLEOTIDE SEQUENCE [LARGE SCALE GENOMIC DNA]</scope>
    <source>
        <strain evidence="2 3">WCA-470BD-2E</strain>
    </source>
</reference>
<proteinExistence type="predicted"/>
<feature type="transmembrane region" description="Helical" evidence="1">
    <location>
        <begin position="6"/>
        <end position="32"/>
    </location>
</feature>
<evidence type="ECO:0000256" key="1">
    <source>
        <dbReference type="SAM" id="Phobius"/>
    </source>
</evidence>
<keyword evidence="1" id="KW-0472">Membrane</keyword>
<dbReference type="Proteomes" id="UP000452141">
    <property type="component" value="Unassembled WGS sequence"/>
</dbReference>
<evidence type="ECO:0000313" key="3">
    <source>
        <dbReference type="Proteomes" id="UP000452141"/>
    </source>
</evidence>